<dbReference type="InterPro" id="IPR036412">
    <property type="entry name" value="HAD-like_sf"/>
</dbReference>
<comment type="caution">
    <text evidence="16">The sequence shown here is derived from an EMBL/GenBank/DDBJ whole genome shotgun (WGS) entry which is preliminary data.</text>
</comment>
<feature type="transmembrane region" description="Helical" evidence="14">
    <location>
        <begin position="883"/>
        <end position="902"/>
    </location>
</feature>
<dbReference type="FunFam" id="2.70.150.10:FF:000160">
    <property type="entry name" value="Sarcoplasmic/endoplasmic reticulum calcium ATPase 1"/>
    <property type="match status" value="1"/>
</dbReference>
<dbReference type="SFLD" id="SFLDS00003">
    <property type="entry name" value="Haloacid_Dehalogenase"/>
    <property type="match status" value="1"/>
</dbReference>
<dbReference type="InterPro" id="IPR023214">
    <property type="entry name" value="HAD_sf"/>
</dbReference>
<feature type="transmembrane region" description="Helical" evidence="14">
    <location>
        <begin position="761"/>
        <end position="790"/>
    </location>
</feature>
<dbReference type="PANTHER" id="PTHR43294:SF21">
    <property type="entry name" value="CATION TRANSPORTING ATPASE"/>
    <property type="match status" value="1"/>
</dbReference>
<evidence type="ECO:0000256" key="5">
    <source>
        <dbReference type="ARBA" id="ARBA00022692"/>
    </source>
</evidence>
<comment type="similarity">
    <text evidence="2">Belongs to the cation transport ATPase (P-type) (TC 3.A.3) family. Type IIA subfamily.</text>
</comment>
<dbReference type="SUPFAM" id="SSF81653">
    <property type="entry name" value="Calcium ATPase, transduction domain A"/>
    <property type="match status" value="1"/>
</dbReference>
<dbReference type="Gene3D" id="3.40.50.1000">
    <property type="entry name" value="HAD superfamily/HAD-like"/>
    <property type="match status" value="1"/>
</dbReference>
<keyword evidence="11 14" id="KW-0472">Membrane</keyword>
<keyword evidence="3" id="KW-1003">Cell membrane</keyword>
<dbReference type="PANTHER" id="PTHR43294">
    <property type="entry name" value="SODIUM/POTASSIUM-TRANSPORTING ATPASE SUBUNIT ALPHA"/>
    <property type="match status" value="1"/>
</dbReference>
<evidence type="ECO:0000256" key="6">
    <source>
        <dbReference type="ARBA" id="ARBA00022741"/>
    </source>
</evidence>
<feature type="transmembrane region" description="Helical" evidence="14">
    <location>
        <begin position="286"/>
        <end position="317"/>
    </location>
</feature>
<dbReference type="InterPro" id="IPR023299">
    <property type="entry name" value="ATPase_P-typ_cyto_dom_N"/>
</dbReference>
<evidence type="ECO:0000313" key="17">
    <source>
        <dbReference type="Proteomes" id="UP000601223"/>
    </source>
</evidence>
<keyword evidence="8" id="KW-0460">Magnesium</keyword>
<evidence type="ECO:0000256" key="2">
    <source>
        <dbReference type="ARBA" id="ARBA00005675"/>
    </source>
</evidence>
<keyword evidence="17" id="KW-1185">Reference proteome</keyword>
<dbReference type="InterPro" id="IPR018303">
    <property type="entry name" value="ATPase_P-typ_P_site"/>
</dbReference>
<dbReference type="InterPro" id="IPR059000">
    <property type="entry name" value="ATPase_P-type_domA"/>
</dbReference>
<feature type="domain" description="Cation-transporting P-type ATPase N-terminal" evidence="15">
    <location>
        <begin position="19"/>
        <end position="92"/>
    </location>
</feature>
<dbReference type="Gene3D" id="3.40.1110.10">
    <property type="entry name" value="Calcium-transporting ATPase, cytoplasmic domain N"/>
    <property type="match status" value="1"/>
</dbReference>
<dbReference type="SUPFAM" id="SSF81660">
    <property type="entry name" value="Metal cation-transporting ATPase, ATP-binding domain N"/>
    <property type="match status" value="1"/>
</dbReference>
<feature type="transmembrane region" description="Helical" evidence="14">
    <location>
        <begin position="850"/>
        <end position="871"/>
    </location>
</feature>
<dbReference type="FunFam" id="3.40.50.1000:FF:000083">
    <property type="entry name" value="Sodium/potassium-transporting ATPase subunit alpha"/>
    <property type="match status" value="1"/>
</dbReference>
<keyword evidence="10 14" id="KW-1133">Transmembrane helix</keyword>
<evidence type="ECO:0000256" key="1">
    <source>
        <dbReference type="ARBA" id="ARBA00004651"/>
    </source>
</evidence>
<keyword evidence="9" id="KW-1278">Translocase</keyword>
<evidence type="ECO:0000256" key="13">
    <source>
        <dbReference type="SAM" id="MobiDB-lite"/>
    </source>
</evidence>
<evidence type="ECO:0000256" key="7">
    <source>
        <dbReference type="ARBA" id="ARBA00022840"/>
    </source>
</evidence>
<dbReference type="SUPFAM" id="SSF81665">
    <property type="entry name" value="Calcium ATPase, transmembrane domain M"/>
    <property type="match status" value="1"/>
</dbReference>
<evidence type="ECO:0000256" key="9">
    <source>
        <dbReference type="ARBA" id="ARBA00022967"/>
    </source>
</evidence>
<evidence type="ECO:0000256" key="4">
    <source>
        <dbReference type="ARBA" id="ARBA00022553"/>
    </source>
</evidence>
<proteinExistence type="inferred from homology"/>
<keyword evidence="6" id="KW-0547">Nucleotide-binding</keyword>
<dbReference type="Gene3D" id="1.20.1110.10">
    <property type="entry name" value="Calcium-transporting ATPase, transmembrane domain"/>
    <property type="match status" value="1"/>
</dbReference>
<dbReference type="SFLD" id="SFLDF00027">
    <property type="entry name" value="p-type_atpase"/>
    <property type="match status" value="1"/>
</dbReference>
<dbReference type="InterPro" id="IPR023298">
    <property type="entry name" value="ATPase_P-typ_TM_dom_sf"/>
</dbReference>
<dbReference type="RefSeq" id="WP_239126095.1">
    <property type="nucleotide sequence ID" value="NZ_BONF01000039.1"/>
</dbReference>
<dbReference type="Pfam" id="PF13246">
    <property type="entry name" value="Cation_ATPase"/>
    <property type="match status" value="1"/>
</dbReference>
<protein>
    <submittedName>
        <fullName evidence="16">Magnesium-transporting ATPase</fullName>
    </submittedName>
</protein>
<dbReference type="SFLD" id="SFLDG00002">
    <property type="entry name" value="C1.7:_P-type_atpase_like"/>
    <property type="match status" value="1"/>
</dbReference>
<dbReference type="GO" id="GO:0016887">
    <property type="term" value="F:ATP hydrolysis activity"/>
    <property type="evidence" value="ECO:0007669"/>
    <property type="project" value="InterPro"/>
</dbReference>
<comment type="catalytic activity">
    <reaction evidence="12">
        <text>ATP + H2O = ADP + phosphate + H(+)</text>
        <dbReference type="Rhea" id="RHEA:13065"/>
        <dbReference type="ChEBI" id="CHEBI:15377"/>
        <dbReference type="ChEBI" id="CHEBI:15378"/>
        <dbReference type="ChEBI" id="CHEBI:30616"/>
        <dbReference type="ChEBI" id="CHEBI:43474"/>
        <dbReference type="ChEBI" id="CHEBI:456216"/>
    </reaction>
</comment>
<dbReference type="AlphaFoldDB" id="A0A8J3JWY6"/>
<dbReference type="InterPro" id="IPR004014">
    <property type="entry name" value="ATPase_P-typ_cation-transptr_N"/>
</dbReference>
<accession>A0A8J3JWY6</accession>
<dbReference type="Pfam" id="PF00122">
    <property type="entry name" value="E1-E2_ATPase"/>
    <property type="match status" value="1"/>
</dbReference>
<dbReference type="InterPro" id="IPR050510">
    <property type="entry name" value="Cation_transp_ATPase_P-type"/>
</dbReference>
<dbReference type="SMART" id="SM00831">
    <property type="entry name" value="Cation_ATPase_N"/>
    <property type="match status" value="1"/>
</dbReference>
<evidence type="ECO:0000256" key="11">
    <source>
        <dbReference type="ARBA" id="ARBA00023136"/>
    </source>
</evidence>
<dbReference type="PROSITE" id="PS00154">
    <property type="entry name" value="ATPASE_E1_E2"/>
    <property type="match status" value="1"/>
</dbReference>
<dbReference type="GO" id="GO:0005886">
    <property type="term" value="C:plasma membrane"/>
    <property type="evidence" value="ECO:0007669"/>
    <property type="project" value="UniProtKB-SubCell"/>
</dbReference>
<dbReference type="Pfam" id="PF00690">
    <property type="entry name" value="Cation_ATPase_N"/>
    <property type="match status" value="1"/>
</dbReference>
<dbReference type="PRINTS" id="PR00120">
    <property type="entry name" value="HATPASE"/>
</dbReference>
<dbReference type="InterPro" id="IPR008250">
    <property type="entry name" value="ATPase_P-typ_transduc_dom_A_sf"/>
</dbReference>
<sequence length="914" mass="96750">MVEQPDDAAGTGGPPAAEADPREPVARLLRDLRSRPEGLTGREASRRLEAFGPNLLVRRTRSTWWRDLVVQLTHPLALLLWVAAVLAAVAGLPPLSAAIVVVILLNAGLAFVQEQQAERAVEALAAYLPATAKVRRDGTVQVLPAEQLVPGDVLVVEEGDRVCADARLLSGTVEVDLSTLTGESVPAGRSAEFTDTAGPLLSARDLLFSGTVCTAGEASALVFATGMHTELGRIAALSQRVGRAPSPLEQQVKRVAWLIAAVSVGFAAAFLPLATSLAGLPLPDAFIFAIGLLVANVPEGLLPTITLALAVGVRALARRGAVVKRLSAVETLGSTDVICTDKTGTLTMNRMHVTDARTPLAEHRFPDQVGSGDTVLRRAASVITACNNAHRDPPSAPGGDPTEVALLDAAAALGVDTGTDARAARRVRLFHFDSALRLMSTVDRDAASLWINVKGAPEAVLARSTRVATPNGDRELTASDRADISAACADYARRGLRLLGVATRRADEQRPPDRREDAEQDLTWLAVVAMADPPRPEVADAVARCHTAGIRLIIVTGDYGPTAAEIARQIGINADPDSGVIDGDTLDRMSEATLDGRLRTHRELIFARSSPEAKLRIADALRAEGHVVAMTGDGVNDAPALRRADIGVAMGRSGTDVAREAATMVLTDDNFATIVTAVAEGRRVYDNVRKFIVYIFAHATPEVVPFLVFALSGGAVPLPLTVLQILAIDLGTETLPALALGREPAEPGVMNRPPRRRGQNVIDAGMLVRAWVLLGGVSAILVLTGFFVTLTAGGWHPGAPVEPGTALHPVWQQATTMTFLGIVACQIGTAMASRTQTASLRSVGVLSNRLLLWGIAFEIAFAAAVVTVPVLQHVFGTRPPQAWQLAMLAPFPAIVWGVDELWRWCRRRKTSPTG</sequence>
<keyword evidence="4" id="KW-0597">Phosphoprotein</keyword>
<feature type="transmembrane region" description="Helical" evidence="14">
    <location>
        <begin position="68"/>
        <end position="89"/>
    </location>
</feature>
<feature type="transmembrane region" description="Helical" evidence="14">
    <location>
        <begin position="95"/>
        <end position="112"/>
    </location>
</feature>
<evidence type="ECO:0000313" key="16">
    <source>
        <dbReference type="EMBL" id="GIF84609.1"/>
    </source>
</evidence>
<feature type="region of interest" description="Disordered" evidence="13">
    <location>
        <begin position="1"/>
        <end position="25"/>
    </location>
</feature>
<reference evidence="16 17" key="1">
    <citation type="submission" date="2021-01" db="EMBL/GenBank/DDBJ databases">
        <title>Whole genome shotgun sequence of Catellatospora bangladeshensis NBRC 107357.</title>
        <authorList>
            <person name="Komaki H."/>
            <person name="Tamura T."/>
        </authorList>
    </citation>
    <scope>NUCLEOTIDE SEQUENCE [LARGE SCALE GENOMIC DNA]</scope>
    <source>
        <strain evidence="16 17">NBRC 107357</strain>
    </source>
</reference>
<dbReference type="InterPro" id="IPR044492">
    <property type="entry name" value="P_typ_ATPase_HD_dom"/>
</dbReference>
<dbReference type="PRINTS" id="PR00119">
    <property type="entry name" value="CATATPASE"/>
</dbReference>
<dbReference type="Proteomes" id="UP000601223">
    <property type="component" value="Unassembled WGS sequence"/>
</dbReference>
<feature type="transmembrane region" description="Helical" evidence="14">
    <location>
        <begin position="255"/>
        <end position="274"/>
    </location>
</feature>
<dbReference type="Pfam" id="PF00689">
    <property type="entry name" value="Cation_ATPase_C"/>
    <property type="match status" value="1"/>
</dbReference>
<organism evidence="16 17">
    <name type="scientific">Catellatospora bangladeshensis</name>
    <dbReference type="NCBI Taxonomy" id="310355"/>
    <lineage>
        <taxon>Bacteria</taxon>
        <taxon>Bacillati</taxon>
        <taxon>Actinomycetota</taxon>
        <taxon>Actinomycetes</taxon>
        <taxon>Micromonosporales</taxon>
        <taxon>Micromonosporaceae</taxon>
        <taxon>Catellatospora</taxon>
    </lineage>
</organism>
<evidence type="ECO:0000256" key="8">
    <source>
        <dbReference type="ARBA" id="ARBA00022842"/>
    </source>
</evidence>
<evidence type="ECO:0000256" key="14">
    <source>
        <dbReference type="SAM" id="Phobius"/>
    </source>
</evidence>
<evidence type="ECO:0000256" key="3">
    <source>
        <dbReference type="ARBA" id="ARBA00022475"/>
    </source>
</evidence>
<evidence type="ECO:0000256" key="12">
    <source>
        <dbReference type="ARBA" id="ARBA00049360"/>
    </source>
</evidence>
<dbReference type="InterPro" id="IPR001757">
    <property type="entry name" value="P_typ_ATPase"/>
</dbReference>
<dbReference type="GO" id="GO:0005524">
    <property type="term" value="F:ATP binding"/>
    <property type="evidence" value="ECO:0007669"/>
    <property type="project" value="UniProtKB-KW"/>
</dbReference>
<gene>
    <name evidence="16" type="ORF">Cba03nite_59580</name>
</gene>
<dbReference type="NCBIfam" id="TIGR01494">
    <property type="entry name" value="ATPase_P-type"/>
    <property type="match status" value="2"/>
</dbReference>
<name>A0A8J3JWY6_9ACTN</name>
<keyword evidence="7" id="KW-0067">ATP-binding</keyword>
<evidence type="ECO:0000256" key="10">
    <source>
        <dbReference type="ARBA" id="ARBA00022989"/>
    </source>
</evidence>
<comment type="subcellular location">
    <subcellularLocation>
        <location evidence="1">Cell membrane</location>
        <topology evidence="1">Multi-pass membrane protein</topology>
    </subcellularLocation>
</comment>
<dbReference type="SUPFAM" id="SSF56784">
    <property type="entry name" value="HAD-like"/>
    <property type="match status" value="1"/>
</dbReference>
<keyword evidence="5 14" id="KW-0812">Transmembrane</keyword>
<feature type="transmembrane region" description="Helical" evidence="14">
    <location>
        <begin position="810"/>
        <end position="829"/>
    </location>
</feature>
<dbReference type="Gene3D" id="2.70.150.10">
    <property type="entry name" value="Calcium-transporting ATPase, cytoplasmic transduction domain A"/>
    <property type="match status" value="1"/>
</dbReference>
<dbReference type="InterPro" id="IPR006068">
    <property type="entry name" value="ATPase_P-typ_cation-transptr_C"/>
</dbReference>
<evidence type="ECO:0000259" key="15">
    <source>
        <dbReference type="SMART" id="SM00831"/>
    </source>
</evidence>
<dbReference type="EMBL" id="BONF01000039">
    <property type="protein sequence ID" value="GIF84609.1"/>
    <property type="molecule type" value="Genomic_DNA"/>
</dbReference>